<proteinExistence type="predicted"/>
<dbReference type="OrthoDB" id="116799at2"/>
<evidence type="ECO:0000313" key="2">
    <source>
        <dbReference type="Proteomes" id="UP000309128"/>
    </source>
</evidence>
<dbReference type="EMBL" id="VCKY01000050">
    <property type="protein sequence ID" value="TMR20958.1"/>
    <property type="molecule type" value="Genomic_DNA"/>
</dbReference>
<dbReference type="Gene3D" id="3.40.50.150">
    <property type="entry name" value="Vaccinia Virus protein VP39"/>
    <property type="match status" value="1"/>
</dbReference>
<keyword evidence="2" id="KW-1185">Reference proteome</keyword>
<accession>A0A5S4FJP0</accession>
<organism evidence="1 2">
    <name type="scientific">Nonomuraea turkmeniaca</name>
    <dbReference type="NCBI Taxonomy" id="103838"/>
    <lineage>
        <taxon>Bacteria</taxon>
        <taxon>Bacillati</taxon>
        <taxon>Actinomycetota</taxon>
        <taxon>Actinomycetes</taxon>
        <taxon>Streptosporangiales</taxon>
        <taxon>Streptosporangiaceae</taxon>
        <taxon>Nonomuraea</taxon>
    </lineage>
</organism>
<protein>
    <submittedName>
        <fullName evidence="1">Methyltransferase domain-containing protein</fullName>
    </submittedName>
</protein>
<dbReference type="AlphaFoldDB" id="A0A5S4FJP0"/>
<evidence type="ECO:0000313" key="1">
    <source>
        <dbReference type="EMBL" id="TMR20958.1"/>
    </source>
</evidence>
<comment type="caution">
    <text evidence="1">The sequence shown here is derived from an EMBL/GenBank/DDBJ whole genome shotgun (WGS) entry which is preliminary data.</text>
</comment>
<dbReference type="GO" id="GO:0032259">
    <property type="term" value="P:methylation"/>
    <property type="evidence" value="ECO:0007669"/>
    <property type="project" value="UniProtKB-KW"/>
</dbReference>
<dbReference type="GO" id="GO:0008757">
    <property type="term" value="F:S-adenosylmethionine-dependent methyltransferase activity"/>
    <property type="evidence" value="ECO:0007669"/>
    <property type="project" value="InterPro"/>
</dbReference>
<dbReference type="Pfam" id="PF05401">
    <property type="entry name" value="NodS"/>
    <property type="match status" value="1"/>
</dbReference>
<dbReference type="CDD" id="cd02440">
    <property type="entry name" value="AdoMet_MTases"/>
    <property type="match status" value="1"/>
</dbReference>
<keyword evidence="1" id="KW-0489">Methyltransferase</keyword>
<dbReference type="SUPFAM" id="SSF53335">
    <property type="entry name" value="S-adenosyl-L-methionine-dependent methyltransferases"/>
    <property type="match status" value="1"/>
</dbReference>
<name>A0A5S4FJP0_9ACTN</name>
<dbReference type="Proteomes" id="UP000309128">
    <property type="component" value="Unassembled WGS sequence"/>
</dbReference>
<dbReference type="PANTHER" id="PTHR43464">
    <property type="entry name" value="METHYLTRANSFERASE"/>
    <property type="match status" value="1"/>
</dbReference>
<reference evidence="1 2" key="1">
    <citation type="submission" date="2019-05" db="EMBL/GenBank/DDBJ databases">
        <title>Draft genome sequence of Nonomuraea turkmeniaca DSM 43926.</title>
        <authorList>
            <person name="Saricaoglu S."/>
            <person name="Isik K."/>
        </authorList>
    </citation>
    <scope>NUCLEOTIDE SEQUENCE [LARGE SCALE GENOMIC DNA]</scope>
    <source>
        <strain evidence="1 2">DSM 43926</strain>
    </source>
</reference>
<dbReference type="InterPro" id="IPR029063">
    <property type="entry name" value="SAM-dependent_MTases_sf"/>
</dbReference>
<dbReference type="GO" id="GO:0009312">
    <property type="term" value="P:oligosaccharide biosynthetic process"/>
    <property type="evidence" value="ECO:0007669"/>
    <property type="project" value="InterPro"/>
</dbReference>
<sequence>MGSQGKTVFRRSPVTRFPDILHRALFKSFSLLGRRSQGAVLRRYFDWWHRRPDPWQLSTDTYEQHKYQTTLEQLPDAAYRRVLEAGCSEGVFTELLATAYPDADITGVDISEKALERARLRNGEFADRVRFVHADILDHDLQAGFDLVVCAETLYYVGGGDRLRHASHRLTSLLAAGGILVLVHPWPEARRLHRFADAAPGLSKIGERVERDAHRPFSVSLYRAARESRTVS</sequence>
<dbReference type="InterPro" id="IPR008715">
    <property type="entry name" value="SAM-MeTfrase_NodS-like"/>
</dbReference>
<dbReference type="PANTHER" id="PTHR43464:SF3">
    <property type="entry name" value="SAM-DEPENDENT METHYLTRANSFERASE"/>
    <property type="match status" value="1"/>
</dbReference>
<gene>
    <name evidence="1" type="ORF">ETD86_17040</name>
</gene>
<keyword evidence="1" id="KW-0808">Transferase</keyword>